<accession>A0ABD1DBV1</accession>
<evidence type="ECO:0000256" key="2">
    <source>
        <dbReference type="RuleBase" id="RU003968"/>
    </source>
</evidence>
<dbReference type="Pfam" id="PF05199">
    <property type="entry name" value="GMC_oxred_C"/>
    <property type="match status" value="1"/>
</dbReference>
<keyword evidence="3" id="KW-0732">Signal</keyword>
<dbReference type="InterPro" id="IPR012132">
    <property type="entry name" value="GMC_OxRdtase"/>
</dbReference>
<dbReference type="PROSITE" id="PS00623">
    <property type="entry name" value="GMC_OXRED_1"/>
    <property type="match status" value="1"/>
</dbReference>
<protein>
    <recommendedName>
        <fullName evidence="4">Glucose-methanol-choline oxidoreductase N-terminal domain-containing protein</fullName>
    </recommendedName>
</protein>
<dbReference type="InterPro" id="IPR036188">
    <property type="entry name" value="FAD/NAD-bd_sf"/>
</dbReference>
<feature type="chain" id="PRO_5044850203" description="Glucose-methanol-choline oxidoreductase N-terminal domain-containing protein" evidence="3">
    <location>
        <begin position="24"/>
        <end position="865"/>
    </location>
</feature>
<keyword evidence="6" id="KW-1185">Reference proteome</keyword>
<dbReference type="InterPro" id="IPR007867">
    <property type="entry name" value="GMC_OxRtase_C"/>
</dbReference>
<dbReference type="AlphaFoldDB" id="A0ABD1DBV1"/>
<dbReference type="Proteomes" id="UP001562425">
    <property type="component" value="Unassembled WGS sequence"/>
</dbReference>
<keyword evidence="2" id="KW-0274">FAD</keyword>
<dbReference type="PANTHER" id="PTHR11552">
    <property type="entry name" value="GLUCOSE-METHANOL-CHOLINE GMC OXIDOREDUCTASE"/>
    <property type="match status" value="1"/>
</dbReference>
<proteinExistence type="inferred from homology"/>
<dbReference type="InterPro" id="IPR000172">
    <property type="entry name" value="GMC_OxRdtase_N"/>
</dbReference>
<feature type="signal peptide" evidence="3">
    <location>
        <begin position="1"/>
        <end position="23"/>
    </location>
</feature>
<dbReference type="Gene3D" id="3.30.560.10">
    <property type="entry name" value="Glucose Oxidase, domain 3"/>
    <property type="match status" value="1"/>
</dbReference>
<feature type="domain" description="Glucose-methanol-choline oxidoreductase N-terminal" evidence="4">
    <location>
        <begin position="133"/>
        <end position="156"/>
    </location>
</feature>
<comment type="caution">
    <text evidence="5">The sequence shown here is derived from an EMBL/GenBank/DDBJ whole genome shotgun (WGS) entry which is preliminary data.</text>
</comment>
<evidence type="ECO:0000256" key="1">
    <source>
        <dbReference type="ARBA" id="ARBA00010790"/>
    </source>
</evidence>
<evidence type="ECO:0000313" key="6">
    <source>
        <dbReference type="Proteomes" id="UP001562425"/>
    </source>
</evidence>
<dbReference type="EMBL" id="JBEHCU010006585">
    <property type="protein sequence ID" value="KAL1396770.1"/>
    <property type="molecule type" value="Genomic_DNA"/>
</dbReference>
<keyword evidence="2" id="KW-0285">Flavoprotein</keyword>
<sequence>MVKLKRIFILVALLASLFGFLLAEKGNFKLDDFIDLTKFFGINYGDPLLRPKYDYVIVGAGPAGSVLANRLTEDPKVTVLVLEAGKSELPLVTNVPLTTAFLQATDYNFGYESEVQKFGCQGLRDRKCNWPHGKGVGGSTIINSMIYTRGGQRDYDGWALAGNPGWSWAEMLPYHVKVERENVRDFGNNGFHGKNGSVSVEDCPFSDNRTIGNYFDFTRFWGIHYGDQKLRRSYDYVIVGAGPAGSVLARRLSDNPKVTVLLLEAGKGELPIFTDVPLAAPNLQATDYNFAYESEVQSIGCQGLWDRKCSWPHGKGVGGSSIINYMIHTRGNRRDYDGWARAGNPGWSWDEILPYHIRSERANIRDFEDNGFHGQNGPLSVEDCPFSAQQAGYRYLDYNAGELIGVSYLQATTLRGTRVTSGTAYLAPIATRKNLHILTKAWATKVLIDPVSKEATGVLFSRNKKVFKVKANREVILSAGAFESAKLLILSGVGPANHLESLGIPIIQNLPVGEQLYEHPGTFGPVYLVKKPIDNFIQLDDNINLRNIIRYINGRGLFTTNSVESLMYIKTPVAESPDPGLPDVEIMQAFTSIDFDSGPGTATAFRLSNETYDGYFRPIRNVRSFMYLPLLLKPRTKGKLRLKSRNPFQHPRFEYQYFEDDRDLDALAYGIEEAIRVTSQPAFRELGVELYSRKVPGCEQLEFNTHEYWRCHVRVLTATFHHQVATCKMGPPTDPEAVVDARLRVYGVGRLRVVDIGIVPEPPAAHTAAVAYGIGEKAADMIREDFAAGATGSRVHKAIHSDGFGGRADIPIEFEAQRMFGRIVGPRPFDESAFVRITRFRREVGSFNGTLSEKDQGILDEDNKV</sequence>
<dbReference type="Pfam" id="PF00732">
    <property type="entry name" value="GMC_oxred_N"/>
    <property type="match status" value="2"/>
</dbReference>
<gene>
    <name evidence="5" type="ORF">pipiens_010279</name>
</gene>
<evidence type="ECO:0000256" key="3">
    <source>
        <dbReference type="SAM" id="SignalP"/>
    </source>
</evidence>
<reference evidence="5 6" key="1">
    <citation type="submission" date="2024-05" db="EMBL/GenBank/DDBJ databases">
        <title>Culex pipiens pipiens assembly and annotation.</title>
        <authorList>
            <person name="Alout H."/>
            <person name="Durand T."/>
        </authorList>
    </citation>
    <scope>NUCLEOTIDE SEQUENCE [LARGE SCALE GENOMIC DNA]</scope>
    <source>
        <strain evidence="5">HA-2024</strain>
        <tissue evidence="5">Whole body</tissue>
    </source>
</reference>
<comment type="similarity">
    <text evidence="1 2">Belongs to the GMC oxidoreductase family.</text>
</comment>
<dbReference type="SUPFAM" id="SSF54373">
    <property type="entry name" value="FAD-linked reductases, C-terminal domain"/>
    <property type="match status" value="1"/>
</dbReference>
<organism evidence="5 6">
    <name type="scientific">Culex pipiens pipiens</name>
    <name type="common">Northern house mosquito</name>
    <dbReference type="NCBI Taxonomy" id="38569"/>
    <lineage>
        <taxon>Eukaryota</taxon>
        <taxon>Metazoa</taxon>
        <taxon>Ecdysozoa</taxon>
        <taxon>Arthropoda</taxon>
        <taxon>Hexapoda</taxon>
        <taxon>Insecta</taxon>
        <taxon>Pterygota</taxon>
        <taxon>Neoptera</taxon>
        <taxon>Endopterygota</taxon>
        <taxon>Diptera</taxon>
        <taxon>Nematocera</taxon>
        <taxon>Culicoidea</taxon>
        <taxon>Culicidae</taxon>
        <taxon>Culicinae</taxon>
        <taxon>Culicini</taxon>
        <taxon>Culex</taxon>
        <taxon>Culex</taxon>
    </lineage>
</organism>
<dbReference type="Gene3D" id="3.50.50.60">
    <property type="entry name" value="FAD/NAD(P)-binding domain"/>
    <property type="match status" value="2"/>
</dbReference>
<evidence type="ECO:0000313" key="5">
    <source>
        <dbReference type="EMBL" id="KAL1396770.1"/>
    </source>
</evidence>
<dbReference type="PANTHER" id="PTHR11552:SF208">
    <property type="entry name" value="RE36204P-RELATED"/>
    <property type="match status" value="1"/>
</dbReference>
<evidence type="ECO:0000259" key="4">
    <source>
        <dbReference type="PROSITE" id="PS00623"/>
    </source>
</evidence>
<name>A0ABD1DBV1_CULPP</name>
<dbReference type="SUPFAM" id="SSF51905">
    <property type="entry name" value="FAD/NAD(P)-binding domain"/>
    <property type="match status" value="2"/>
</dbReference>